<keyword evidence="1" id="KW-1133">Transmembrane helix</keyword>
<keyword evidence="1" id="KW-0812">Transmembrane</keyword>
<sequence>MAEEVSPNNPAEAAAEVAKTDGMTQRPITIDQFWDENPLIMPWIEQYLPRNRMWKDAFFSVYNAFFTIIIIVMLSKVFLLPDKSILAPGIILIVWNSYLLAKLNTRMARAQGKFLRAKLNARPFSERVRDGVQGIKEWLKP</sequence>
<protein>
    <recommendedName>
        <fullName evidence="4">DUF2628 domain-containing protein</fullName>
    </recommendedName>
</protein>
<organism evidence="2 3">
    <name type="scientific">Mesorhizobium huakuii</name>
    <dbReference type="NCBI Taxonomy" id="28104"/>
    <lineage>
        <taxon>Bacteria</taxon>
        <taxon>Pseudomonadati</taxon>
        <taxon>Pseudomonadota</taxon>
        <taxon>Alphaproteobacteria</taxon>
        <taxon>Hyphomicrobiales</taxon>
        <taxon>Phyllobacteriaceae</taxon>
        <taxon>Mesorhizobium</taxon>
    </lineage>
</organism>
<evidence type="ECO:0008006" key="4">
    <source>
        <dbReference type="Google" id="ProtNLM"/>
    </source>
</evidence>
<evidence type="ECO:0000256" key="1">
    <source>
        <dbReference type="SAM" id="Phobius"/>
    </source>
</evidence>
<keyword evidence="1" id="KW-0472">Membrane</keyword>
<evidence type="ECO:0000313" key="2">
    <source>
        <dbReference type="EMBL" id="WQC00375.1"/>
    </source>
</evidence>
<accession>A0ABZ0VVW5</accession>
<dbReference type="RefSeq" id="WP_322415175.1">
    <property type="nucleotide sequence ID" value="NZ_CP139858.1"/>
</dbReference>
<evidence type="ECO:0000313" key="3">
    <source>
        <dbReference type="Proteomes" id="UP001322481"/>
    </source>
</evidence>
<dbReference type="Proteomes" id="UP001322481">
    <property type="component" value="Chromosome"/>
</dbReference>
<proteinExistence type="predicted"/>
<gene>
    <name evidence="2" type="ORF">U0R22_004579</name>
</gene>
<name>A0ABZ0VVW5_9HYPH</name>
<dbReference type="EMBL" id="CP139858">
    <property type="protein sequence ID" value="WQC00375.1"/>
    <property type="molecule type" value="Genomic_DNA"/>
</dbReference>
<reference evidence="2 3" key="1">
    <citation type="submission" date="2023-11" db="EMBL/GenBank/DDBJ databases">
        <authorList>
            <person name="Panchal A.K."/>
            <person name="Meaney J.S."/>
            <person name="Karas B.J."/>
            <person name="diCenzo G.C."/>
        </authorList>
    </citation>
    <scope>NUCLEOTIDE SEQUENCE [LARGE SCALE GENOMIC DNA]</scope>
    <source>
        <strain evidence="2 3">NZP2235</strain>
    </source>
</reference>
<keyword evidence="3" id="KW-1185">Reference proteome</keyword>
<feature type="transmembrane region" description="Helical" evidence="1">
    <location>
        <begin position="85"/>
        <end position="101"/>
    </location>
</feature>
<feature type="transmembrane region" description="Helical" evidence="1">
    <location>
        <begin position="57"/>
        <end position="79"/>
    </location>
</feature>